<comment type="catalytic activity">
    <reaction evidence="9">
        <text>acetate + ATP = acetyl phosphate + ADP</text>
        <dbReference type="Rhea" id="RHEA:11352"/>
        <dbReference type="ChEBI" id="CHEBI:22191"/>
        <dbReference type="ChEBI" id="CHEBI:30089"/>
        <dbReference type="ChEBI" id="CHEBI:30616"/>
        <dbReference type="ChEBI" id="CHEBI:456216"/>
        <dbReference type="EC" id="2.7.2.1"/>
    </reaction>
</comment>
<organism evidence="11 12">
    <name type="scientific">Candidatus Dechloromonas phosphorivorans</name>
    <dbReference type="NCBI Taxonomy" id="2899244"/>
    <lineage>
        <taxon>Bacteria</taxon>
        <taxon>Pseudomonadati</taxon>
        <taxon>Pseudomonadota</taxon>
        <taxon>Betaproteobacteria</taxon>
        <taxon>Rhodocyclales</taxon>
        <taxon>Azonexaceae</taxon>
        <taxon>Dechloromonas</taxon>
    </lineage>
</organism>
<dbReference type="PROSITE" id="PS01075">
    <property type="entry name" value="ACETATE_KINASE_1"/>
    <property type="match status" value="1"/>
</dbReference>
<feature type="binding site" evidence="9">
    <location>
        <position position="93"/>
    </location>
    <ligand>
        <name>substrate</name>
    </ligand>
</feature>
<name>A0A9D7QKB9_9RHOO</name>
<evidence type="ECO:0000256" key="4">
    <source>
        <dbReference type="ARBA" id="ARBA00022723"/>
    </source>
</evidence>
<dbReference type="GO" id="GO:0005524">
    <property type="term" value="F:ATP binding"/>
    <property type="evidence" value="ECO:0007669"/>
    <property type="project" value="UniProtKB-KW"/>
</dbReference>
<feature type="binding site" evidence="9">
    <location>
        <position position="16"/>
    </location>
    <ligand>
        <name>ATP</name>
        <dbReference type="ChEBI" id="CHEBI:30616"/>
    </ligand>
</feature>
<dbReference type="InterPro" id="IPR000890">
    <property type="entry name" value="Aliphatic_acid_kin_short-chain"/>
</dbReference>
<evidence type="ECO:0000256" key="8">
    <source>
        <dbReference type="ARBA" id="ARBA00022842"/>
    </source>
</evidence>
<evidence type="ECO:0000256" key="10">
    <source>
        <dbReference type="RuleBase" id="RU003835"/>
    </source>
</evidence>
<keyword evidence="6 9" id="KW-0418">Kinase</keyword>
<gene>
    <name evidence="9" type="primary">ackA</name>
    <name evidence="11" type="ORF">IPN75_07430</name>
</gene>
<feature type="binding site" evidence="9">
    <location>
        <begin position="283"/>
        <end position="285"/>
    </location>
    <ligand>
        <name>ATP</name>
        <dbReference type="ChEBI" id="CHEBI:30616"/>
    </ligand>
</feature>
<dbReference type="PIRSF" id="PIRSF000722">
    <property type="entry name" value="Acetate_prop_kin"/>
    <property type="match status" value="1"/>
</dbReference>
<evidence type="ECO:0000256" key="3">
    <source>
        <dbReference type="ARBA" id="ARBA00022679"/>
    </source>
</evidence>
<feature type="active site" description="Proton donor/acceptor" evidence="9">
    <location>
        <position position="150"/>
    </location>
</feature>
<dbReference type="PANTHER" id="PTHR21060:SF21">
    <property type="entry name" value="ACETATE KINASE"/>
    <property type="match status" value="1"/>
</dbReference>
<evidence type="ECO:0000256" key="2">
    <source>
        <dbReference type="ARBA" id="ARBA00022490"/>
    </source>
</evidence>
<comment type="function">
    <text evidence="9">Catalyzes the formation of acetyl phosphate from acetate and ATP. Can also catalyze the reverse reaction.</text>
</comment>
<dbReference type="InterPro" id="IPR043129">
    <property type="entry name" value="ATPase_NBD"/>
</dbReference>
<dbReference type="GO" id="GO:0008776">
    <property type="term" value="F:acetate kinase activity"/>
    <property type="evidence" value="ECO:0007669"/>
    <property type="project" value="UniProtKB-UniRule"/>
</dbReference>
<dbReference type="Gene3D" id="3.30.420.40">
    <property type="match status" value="2"/>
</dbReference>
<dbReference type="PRINTS" id="PR00471">
    <property type="entry name" value="ACETATEKNASE"/>
</dbReference>
<evidence type="ECO:0000256" key="9">
    <source>
        <dbReference type="HAMAP-Rule" id="MF_00020"/>
    </source>
</evidence>
<proteinExistence type="inferred from homology"/>
<evidence type="ECO:0000256" key="6">
    <source>
        <dbReference type="ARBA" id="ARBA00022777"/>
    </source>
</evidence>
<feature type="binding site" evidence="9">
    <location>
        <position position="379"/>
    </location>
    <ligand>
        <name>Mg(2+)</name>
        <dbReference type="ChEBI" id="CHEBI:18420"/>
    </ligand>
</feature>
<feature type="site" description="Transition state stabilizer" evidence="9">
    <location>
        <position position="241"/>
    </location>
</feature>
<accession>A0A9D7QKB9</accession>
<dbReference type="Proteomes" id="UP000808146">
    <property type="component" value="Unassembled WGS sequence"/>
</dbReference>
<keyword evidence="7 9" id="KW-0067">ATP-binding</keyword>
<evidence type="ECO:0000256" key="7">
    <source>
        <dbReference type="ARBA" id="ARBA00022840"/>
    </source>
</evidence>
<keyword evidence="4 9" id="KW-0479">Metal-binding</keyword>
<comment type="subunit">
    <text evidence="9">Homodimer.</text>
</comment>
<feature type="binding site" evidence="9">
    <location>
        <position position="9"/>
    </location>
    <ligand>
        <name>Mg(2+)</name>
        <dbReference type="ChEBI" id="CHEBI:18420"/>
    </ligand>
</feature>
<keyword evidence="8 9" id="KW-0460">Magnesium</keyword>
<dbReference type="Pfam" id="PF00871">
    <property type="entry name" value="Acetate_kinase"/>
    <property type="match status" value="1"/>
</dbReference>
<dbReference type="InterPro" id="IPR023865">
    <property type="entry name" value="Aliphatic_acid_kinase_CS"/>
</dbReference>
<dbReference type="GO" id="GO:0006083">
    <property type="term" value="P:acetate metabolic process"/>
    <property type="evidence" value="ECO:0007669"/>
    <property type="project" value="TreeGrafter"/>
</dbReference>
<dbReference type="PANTHER" id="PTHR21060">
    <property type="entry name" value="ACETATE KINASE"/>
    <property type="match status" value="1"/>
</dbReference>
<comment type="pathway">
    <text evidence="9">Metabolic intermediate biosynthesis; acetyl-CoA biosynthesis; acetyl-CoA from acetate: step 1/2.</text>
</comment>
<dbReference type="AlphaFoldDB" id="A0A9D7QKB9"/>
<evidence type="ECO:0000313" key="12">
    <source>
        <dbReference type="Proteomes" id="UP000808146"/>
    </source>
</evidence>
<dbReference type="GO" id="GO:0005829">
    <property type="term" value="C:cytosol"/>
    <property type="evidence" value="ECO:0007669"/>
    <property type="project" value="TreeGrafter"/>
</dbReference>
<feature type="binding site" evidence="9">
    <location>
        <begin position="208"/>
        <end position="212"/>
    </location>
    <ligand>
        <name>ATP</name>
        <dbReference type="ChEBI" id="CHEBI:30616"/>
    </ligand>
</feature>
<dbReference type="GO" id="GO:0000287">
    <property type="term" value="F:magnesium ion binding"/>
    <property type="evidence" value="ECO:0007669"/>
    <property type="project" value="UniProtKB-UniRule"/>
</dbReference>
<feature type="binding site" evidence="9">
    <location>
        <begin position="328"/>
        <end position="332"/>
    </location>
    <ligand>
        <name>ATP</name>
        <dbReference type="ChEBI" id="CHEBI:30616"/>
    </ligand>
</feature>
<keyword evidence="3 9" id="KW-0808">Transferase</keyword>
<evidence type="ECO:0000256" key="5">
    <source>
        <dbReference type="ARBA" id="ARBA00022741"/>
    </source>
</evidence>
<dbReference type="HAMAP" id="MF_00020">
    <property type="entry name" value="Acetate_kinase"/>
    <property type="match status" value="1"/>
</dbReference>
<dbReference type="NCBIfam" id="TIGR00016">
    <property type="entry name" value="ackA"/>
    <property type="match status" value="1"/>
</dbReference>
<dbReference type="EMBL" id="JADKBR010000005">
    <property type="protein sequence ID" value="MBK8890237.1"/>
    <property type="molecule type" value="Genomic_DNA"/>
</dbReference>
<comment type="subcellular location">
    <subcellularLocation>
        <location evidence="9">Cytoplasm</location>
    </subcellularLocation>
</comment>
<dbReference type="GO" id="GO:0006085">
    <property type="term" value="P:acetyl-CoA biosynthetic process"/>
    <property type="evidence" value="ECO:0007669"/>
    <property type="project" value="UniProtKB-UniRule"/>
</dbReference>
<comment type="cofactor">
    <cofactor evidence="9">
        <name>Mg(2+)</name>
        <dbReference type="ChEBI" id="CHEBI:18420"/>
    </cofactor>
    <cofactor evidence="9">
        <name>Mn(2+)</name>
        <dbReference type="ChEBI" id="CHEBI:29035"/>
    </cofactor>
    <text evidence="9">Mg(2+). Can also accept Mn(2+).</text>
</comment>
<dbReference type="EC" id="2.7.2.1" evidence="9"/>
<keyword evidence="5 9" id="KW-0547">Nucleotide-binding</keyword>
<comment type="caution">
    <text evidence="11">The sequence shown here is derived from an EMBL/GenBank/DDBJ whole genome shotgun (WGS) entry which is preliminary data.</text>
</comment>
<dbReference type="SUPFAM" id="SSF53067">
    <property type="entry name" value="Actin-like ATPase domain"/>
    <property type="match status" value="2"/>
</dbReference>
<dbReference type="InterPro" id="IPR004372">
    <property type="entry name" value="Ac/propionate_kinase"/>
</dbReference>
<feature type="site" description="Transition state stabilizer" evidence="9">
    <location>
        <position position="181"/>
    </location>
</feature>
<keyword evidence="2 9" id="KW-0963">Cytoplasm</keyword>
<comment type="similarity">
    <text evidence="1 9 10">Belongs to the acetokinase family.</text>
</comment>
<sequence>MSDAILVINAGSSSIKFSLFLERGGALELFLGGQIEGLYSAPRFKAKDAAGTVVGARQWPDGEPLGHDGGLSHLADFLREHLGEHRLAAVGHRVVHGGSAYAAPVRLTAEIVRQLEQFIPLAPLHQPHNLKPIRLLLDNQPQLPQVACFDTAFHRNQPEVAQAFALPPAITDRGVLRYGFHGLSYEYIASVLPEVDPRAAAGRSVVLHLGNGASMCAIHGGRSVAGTMGFTAVDGLPMGTRSGNLDPGVVLYLMDELKMDARAIEKLLYQQSGLLGVSGVSSDMRTLLASDEPRAKFAVELFVYRIGRELGSLAAALGGLDALVFTAGIGEHAAAIRERVCRAAAWLGVELDPAANSAGGPRLSMADSRVAAWVLPTNEELMIARHTRRLLNTA</sequence>
<protein>
    <recommendedName>
        <fullName evidence="9">Acetate kinase</fullName>
        <ecNumber evidence="9">2.7.2.1</ecNumber>
    </recommendedName>
    <alternativeName>
        <fullName evidence="9">Acetokinase</fullName>
    </alternativeName>
</protein>
<evidence type="ECO:0000313" key="11">
    <source>
        <dbReference type="EMBL" id="MBK8890237.1"/>
    </source>
</evidence>
<reference evidence="11" key="1">
    <citation type="submission" date="2020-10" db="EMBL/GenBank/DDBJ databases">
        <title>Connecting structure to function with the recovery of over 1000 high-quality activated sludge metagenome-assembled genomes encoding full-length rRNA genes using long-read sequencing.</title>
        <authorList>
            <person name="Singleton C.M."/>
            <person name="Petriglieri F."/>
            <person name="Kristensen J.M."/>
            <person name="Kirkegaard R.H."/>
            <person name="Michaelsen T.Y."/>
            <person name="Andersen M.H."/>
            <person name="Karst S.M."/>
            <person name="Dueholm M.S."/>
            <person name="Nielsen P.H."/>
            <person name="Albertsen M."/>
        </authorList>
    </citation>
    <scope>NUCLEOTIDE SEQUENCE</scope>
    <source>
        <strain evidence="11">OdNE_18-Q3-R46-58_BAT3C.305</strain>
    </source>
</reference>
<evidence type="ECO:0000256" key="1">
    <source>
        <dbReference type="ARBA" id="ARBA00008748"/>
    </source>
</evidence>